<evidence type="ECO:0000313" key="1">
    <source>
        <dbReference type="EMBL" id="GIY64244.1"/>
    </source>
</evidence>
<accession>A0AAV4V2W7</accession>
<proteinExistence type="predicted"/>
<gene>
    <name evidence="1" type="ORF">CDAR_535381</name>
</gene>
<dbReference type="AlphaFoldDB" id="A0AAV4V2W7"/>
<name>A0AAV4V2W7_9ARAC</name>
<sequence length="100" mass="11453">MLVNNQALVKSIPSLLQPLLPAFRLMGSSLLCNEDNDDINENDNDDSVLMLGELNEKPFVFKDFSPLIIEKVCLVDKNHNPWFVMTNYENFPSSTFVKYI</sequence>
<comment type="caution">
    <text evidence="1">The sequence shown here is derived from an EMBL/GenBank/DDBJ whole genome shotgun (WGS) entry which is preliminary data.</text>
</comment>
<keyword evidence="2" id="KW-1185">Reference proteome</keyword>
<protein>
    <submittedName>
        <fullName evidence="1">Uncharacterized protein</fullName>
    </submittedName>
</protein>
<evidence type="ECO:0000313" key="2">
    <source>
        <dbReference type="Proteomes" id="UP001054837"/>
    </source>
</evidence>
<dbReference type="Proteomes" id="UP001054837">
    <property type="component" value="Unassembled WGS sequence"/>
</dbReference>
<organism evidence="1 2">
    <name type="scientific">Caerostris darwini</name>
    <dbReference type="NCBI Taxonomy" id="1538125"/>
    <lineage>
        <taxon>Eukaryota</taxon>
        <taxon>Metazoa</taxon>
        <taxon>Ecdysozoa</taxon>
        <taxon>Arthropoda</taxon>
        <taxon>Chelicerata</taxon>
        <taxon>Arachnida</taxon>
        <taxon>Araneae</taxon>
        <taxon>Araneomorphae</taxon>
        <taxon>Entelegynae</taxon>
        <taxon>Araneoidea</taxon>
        <taxon>Araneidae</taxon>
        <taxon>Caerostris</taxon>
    </lineage>
</organism>
<reference evidence="1 2" key="1">
    <citation type="submission" date="2021-06" db="EMBL/GenBank/DDBJ databases">
        <title>Caerostris darwini draft genome.</title>
        <authorList>
            <person name="Kono N."/>
            <person name="Arakawa K."/>
        </authorList>
    </citation>
    <scope>NUCLEOTIDE SEQUENCE [LARGE SCALE GENOMIC DNA]</scope>
</reference>
<dbReference type="EMBL" id="BPLQ01012298">
    <property type="protein sequence ID" value="GIY64244.1"/>
    <property type="molecule type" value="Genomic_DNA"/>
</dbReference>